<dbReference type="InterPro" id="IPR050039">
    <property type="entry name" value="MAB_1171c-like"/>
</dbReference>
<proteinExistence type="predicted"/>
<comment type="caution">
    <text evidence="4">The sequence shown here is derived from an EMBL/GenBank/DDBJ whole genome shotgun (WGS) entry which is preliminary data.</text>
</comment>
<evidence type="ECO:0000313" key="5">
    <source>
        <dbReference type="Proteomes" id="UP001214441"/>
    </source>
</evidence>
<sequence>MAVILAGPLQAVLALLALGLKVFQLARNPYSAPLRAVTLCLLYACGAGLLALPMGARFYDGAVGGTVTRLAQNVMLLTACYFLMCFYLYSALDHASARHRARREATGLLVTVCTLAACVLVGAGDLLAGGFAEVDMAIPEDTVFYLVAELYLVYSLASSFYWTHRFARSSPRPLSTGLWIVAAGVSTAAVSAAVRVAFVLVRSQGAVIPAALTEWTRVLLMAAVSLFVTGVSYPVLRNFLTSARFWRRHRRFHRRLLPLWLLLSEAFPHVVLDVAGPRRRGGRPPVRGVHRRLHRRVIECRDGLVLILPYLTVPPGRGAVPGNPAAERAAALLREVMDGAALRLEPRAARECAPSATARGVPPSLDRQRDREADVHELLCLSDALRDAGPGRRRRTGTGMETGTAAGAAGAETAEPAEPTGPVRKRLLRL</sequence>
<evidence type="ECO:0000256" key="2">
    <source>
        <dbReference type="SAM" id="Phobius"/>
    </source>
</evidence>
<dbReference type="NCBIfam" id="NF042915">
    <property type="entry name" value="MAB_1171c_fam"/>
    <property type="match status" value="1"/>
</dbReference>
<dbReference type="Proteomes" id="UP001214441">
    <property type="component" value="Unassembled WGS sequence"/>
</dbReference>
<dbReference type="RefSeq" id="WP_274040140.1">
    <property type="nucleotide sequence ID" value="NZ_JANCPR020000010.1"/>
</dbReference>
<name>A0ABT6ZUQ8_9ACTN</name>
<keyword evidence="2" id="KW-0472">Membrane</keyword>
<dbReference type="EMBL" id="JANCPR020000010">
    <property type="protein sequence ID" value="MDJ1132786.1"/>
    <property type="molecule type" value="Genomic_DNA"/>
</dbReference>
<feature type="transmembrane region" description="Helical" evidence="2">
    <location>
        <begin position="74"/>
        <end position="92"/>
    </location>
</feature>
<organism evidence="4 5">
    <name type="scientific">Streptomyces iconiensis</name>
    <dbReference type="NCBI Taxonomy" id="1384038"/>
    <lineage>
        <taxon>Bacteria</taxon>
        <taxon>Bacillati</taxon>
        <taxon>Actinomycetota</taxon>
        <taxon>Actinomycetes</taxon>
        <taxon>Kitasatosporales</taxon>
        <taxon>Streptomycetaceae</taxon>
        <taxon>Streptomyces</taxon>
    </lineage>
</organism>
<feature type="transmembrane region" description="Helical" evidence="2">
    <location>
        <begin position="143"/>
        <end position="162"/>
    </location>
</feature>
<feature type="transmembrane region" description="Helical" evidence="2">
    <location>
        <begin position="174"/>
        <end position="198"/>
    </location>
</feature>
<evidence type="ECO:0000256" key="1">
    <source>
        <dbReference type="SAM" id="MobiDB-lite"/>
    </source>
</evidence>
<feature type="transmembrane region" description="Helical" evidence="2">
    <location>
        <begin position="104"/>
        <end position="123"/>
    </location>
</feature>
<gene>
    <name evidence="4" type="ORF">NMN56_012635</name>
</gene>
<protein>
    <recommendedName>
        <fullName evidence="3">DUF6545 domain-containing protein</fullName>
    </recommendedName>
</protein>
<feature type="domain" description="DUF6545" evidence="3">
    <location>
        <begin position="246"/>
        <end position="386"/>
    </location>
</feature>
<feature type="transmembrane region" description="Helical" evidence="2">
    <location>
        <begin position="36"/>
        <end position="54"/>
    </location>
</feature>
<dbReference type="Pfam" id="PF20182">
    <property type="entry name" value="DUF6545"/>
    <property type="match status" value="1"/>
</dbReference>
<reference evidence="4 5" key="1">
    <citation type="submission" date="2023-05" db="EMBL/GenBank/DDBJ databases">
        <title>Streptantibioticus silvisoli sp. nov., acidotolerant actinomycetes 1 from pine litter.</title>
        <authorList>
            <person name="Swiecimska M."/>
            <person name="Golinska P."/>
            <person name="Sangal V."/>
            <person name="Wachnowicz B."/>
            <person name="Goodfellow M."/>
        </authorList>
    </citation>
    <scope>NUCLEOTIDE SEQUENCE [LARGE SCALE GENOMIC DNA]</scope>
    <source>
        <strain evidence="4 5">DSM 42109</strain>
    </source>
</reference>
<keyword evidence="2" id="KW-0812">Transmembrane</keyword>
<keyword evidence="2" id="KW-1133">Transmembrane helix</keyword>
<feature type="transmembrane region" description="Helical" evidence="2">
    <location>
        <begin position="218"/>
        <end position="236"/>
    </location>
</feature>
<feature type="transmembrane region" description="Helical" evidence="2">
    <location>
        <begin position="6"/>
        <end position="24"/>
    </location>
</feature>
<keyword evidence="5" id="KW-1185">Reference proteome</keyword>
<feature type="compositionally biased region" description="Low complexity" evidence="1">
    <location>
        <begin position="397"/>
        <end position="422"/>
    </location>
</feature>
<accession>A0ABT6ZUQ8</accession>
<feature type="region of interest" description="Disordered" evidence="1">
    <location>
        <begin position="387"/>
        <end position="430"/>
    </location>
</feature>
<evidence type="ECO:0000259" key="3">
    <source>
        <dbReference type="Pfam" id="PF20182"/>
    </source>
</evidence>
<dbReference type="InterPro" id="IPR046675">
    <property type="entry name" value="DUF6545"/>
</dbReference>
<evidence type="ECO:0000313" key="4">
    <source>
        <dbReference type="EMBL" id="MDJ1132786.1"/>
    </source>
</evidence>